<dbReference type="HAMAP" id="MF_01609">
    <property type="entry name" value="Glu_cys_ligase_2"/>
    <property type="match status" value="1"/>
</dbReference>
<dbReference type="EC" id="6.3.2.2" evidence="5"/>
<dbReference type="PATRIC" id="fig|1246995.3.peg.4924"/>
<dbReference type="RefSeq" id="WP_023363718.1">
    <property type="nucleotide sequence ID" value="NC_022657.1"/>
</dbReference>
<dbReference type="GO" id="GO:0005524">
    <property type="term" value="F:ATP binding"/>
    <property type="evidence" value="ECO:0007669"/>
    <property type="project" value="UniProtKB-KW"/>
</dbReference>
<dbReference type="Pfam" id="PF04107">
    <property type="entry name" value="GCS2"/>
    <property type="match status" value="1"/>
</dbReference>
<dbReference type="OrthoDB" id="9803842at2"/>
<dbReference type="EMBL" id="CP006272">
    <property type="protein sequence ID" value="AGZ43128.1"/>
    <property type="molecule type" value="Genomic_DNA"/>
</dbReference>
<keyword evidence="1 5" id="KW-0436">Ligase</keyword>
<dbReference type="PANTHER" id="PTHR36510:SF1">
    <property type="entry name" value="GLUTAMATE--CYSTEINE LIGASE 2-RELATED"/>
    <property type="match status" value="1"/>
</dbReference>
<comment type="catalytic activity">
    <reaction evidence="4 5">
        <text>L-cysteine + L-glutamate + ATP = gamma-L-glutamyl-L-cysteine + ADP + phosphate + H(+)</text>
        <dbReference type="Rhea" id="RHEA:13285"/>
        <dbReference type="ChEBI" id="CHEBI:15378"/>
        <dbReference type="ChEBI" id="CHEBI:29985"/>
        <dbReference type="ChEBI" id="CHEBI:30616"/>
        <dbReference type="ChEBI" id="CHEBI:35235"/>
        <dbReference type="ChEBI" id="CHEBI:43474"/>
        <dbReference type="ChEBI" id="CHEBI:58173"/>
        <dbReference type="ChEBI" id="CHEBI:456216"/>
        <dbReference type="EC" id="6.3.2.2"/>
    </reaction>
</comment>
<dbReference type="eggNOG" id="COG2170">
    <property type="taxonomic scope" value="Bacteria"/>
</dbReference>
<dbReference type="HOGENOM" id="CLU_044848_0_0_11"/>
<dbReference type="Proteomes" id="UP000017746">
    <property type="component" value="Chromosome"/>
</dbReference>
<dbReference type="NCBIfam" id="TIGR02050">
    <property type="entry name" value="gshA_cyan_rel"/>
    <property type="match status" value="1"/>
</dbReference>
<dbReference type="AlphaFoldDB" id="U5W1P2"/>
<dbReference type="Gene3D" id="3.30.590.20">
    <property type="match status" value="1"/>
</dbReference>
<comment type="similarity">
    <text evidence="5">Belongs to the glutamate--cysteine ligase type 2 family. YbdK subfamily.</text>
</comment>
<reference evidence="6 7" key="1">
    <citation type="journal article" date="2014" name="J. Biotechnol.">
        <title>Complete genome sequence of the actinobacterium Actinoplanes friuliensis HAG 010964, producer of the lipopeptide antibiotic friulimycin.</title>
        <authorList>
            <person name="Ruckert C."/>
            <person name="Szczepanowski R."/>
            <person name="Albersmeier A."/>
            <person name="Goesmann A."/>
            <person name="Fischer N."/>
            <person name="Steinkamper A."/>
            <person name="Puhler A."/>
            <person name="Biener R."/>
            <person name="Schwartz D."/>
            <person name="Kalinowski J."/>
        </authorList>
    </citation>
    <scope>NUCLEOTIDE SEQUENCE [LARGE SCALE GENOMIC DNA]</scope>
    <source>
        <strain evidence="6 7">DSM 7358</strain>
    </source>
</reference>
<evidence type="ECO:0000313" key="6">
    <source>
        <dbReference type="EMBL" id="AGZ43128.1"/>
    </source>
</evidence>
<name>U5W1P2_9ACTN</name>
<proteinExistence type="inferred from homology"/>
<sequence>MTGHTLGVEEEFLLLDPHTGENAPLSGKVLGALPDPVRDQSRLEFRHSMVEMVTPVCTGLAELREHLIGLRRAAADAAAQAGARLVAIGATPVAEPCREPTESPRFHEIARHYGPIAYDPAVCGCHVHVGVPGRDLAIEVCNHLREWLPVVQALSANSPLYQGADTGYASWRSVQLLRWPSLGPTPFAASAADHDRAVAQLVDSGVMLDESMVLWYARPSATFPTVEVRVGDVGTTVDDTVLVAGLIRGLVTAVRDDIAAGRAAVRVPDDLLRAAHWNAARTGLDGTLTDVRSQRSRPAWDLVGDLVDFVRPALKRLGDLDVVEAQLDRVRREGTGAARQREILRAGGSTGVMLDRLAELTISG</sequence>
<evidence type="ECO:0000256" key="4">
    <source>
        <dbReference type="ARBA" id="ARBA00048819"/>
    </source>
</evidence>
<gene>
    <name evidence="6" type="ORF">AFR_24310</name>
</gene>
<organism evidence="6 7">
    <name type="scientific">Actinoplanes friuliensis DSM 7358</name>
    <dbReference type="NCBI Taxonomy" id="1246995"/>
    <lineage>
        <taxon>Bacteria</taxon>
        <taxon>Bacillati</taxon>
        <taxon>Actinomycetota</taxon>
        <taxon>Actinomycetes</taxon>
        <taxon>Micromonosporales</taxon>
        <taxon>Micromonosporaceae</taxon>
        <taxon>Actinoplanes</taxon>
    </lineage>
</organism>
<keyword evidence="7" id="KW-1185">Reference proteome</keyword>
<dbReference type="STRING" id="1246995.AFR_24310"/>
<evidence type="ECO:0000256" key="1">
    <source>
        <dbReference type="ARBA" id="ARBA00022598"/>
    </source>
</evidence>
<evidence type="ECO:0000256" key="3">
    <source>
        <dbReference type="ARBA" id="ARBA00022840"/>
    </source>
</evidence>
<comment type="function">
    <text evidence="5">ATP-dependent carboxylate-amine ligase which exhibits weak glutamate--cysteine ligase activity.</text>
</comment>
<dbReference type="InterPro" id="IPR050141">
    <property type="entry name" value="GCL_type2/YbdK_subfam"/>
</dbReference>
<keyword evidence="2 5" id="KW-0547">Nucleotide-binding</keyword>
<dbReference type="NCBIfam" id="NF010041">
    <property type="entry name" value="PRK13517.1-1"/>
    <property type="match status" value="1"/>
</dbReference>
<dbReference type="PANTHER" id="PTHR36510">
    <property type="entry name" value="GLUTAMATE--CYSTEINE LIGASE 2-RELATED"/>
    <property type="match status" value="1"/>
</dbReference>
<evidence type="ECO:0000256" key="5">
    <source>
        <dbReference type="HAMAP-Rule" id="MF_01609"/>
    </source>
</evidence>
<dbReference type="GO" id="GO:0042398">
    <property type="term" value="P:modified amino acid biosynthetic process"/>
    <property type="evidence" value="ECO:0007669"/>
    <property type="project" value="InterPro"/>
</dbReference>
<dbReference type="InterPro" id="IPR014746">
    <property type="entry name" value="Gln_synth/guanido_kin_cat_dom"/>
</dbReference>
<accession>U5W1P2</accession>
<dbReference type="SUPFAM" id="SSF55931">
    <property type="entry name" value="Glutamine synthetase/guanido kinase"/>
    <property type="match status" value="1"/>
</dbReference>
<evidence type="ECO:0000256" key="2">
    <source>
        <dbReference type="ARBA" id="ARBA00022741"/>
    </source>
</evidence>
<keyword evidence="3 5" id="KW-0067">ATP-binding</keyword>
<dbReference type="KEGG" id="afs:AFR_24310"/>
<evidence type="ECO:0000313" key="7">
    <source>
        <dbReference type="Proteomes" id="UP000017746"/>
    </source>
</evidence>
<dbReference type="InterPro" id="IPR006336">
    <property type="entry name" value="GCS2"/>
</dbReference>
<dbReference type="GO" id="GO:0004357">
    <property type="term" value="F:glutamate-cysteine ligase activity"/>
    <property type="evidence" value="ECO:0007669"/>
    <property type="project" value="UniProtKB-EC"/>
</dbReference>
<protein>
    <recommendedName>
        <fullName evidence="5">Putative glutamate--cysteine ligase 2</fullName>
        <ecNumber evidence="5">6.3.2.2</ecNumber>
    </recommendedName>
    <alternativeName>
        <fullName evidence="5">Gamma-glutamylcysteine synthetase 2</fullName>
        <shortName evidence="5">GCS 2</shortName>
        <shortName evidence="5">Gamma-GCS 2</shortName>
    </alternativeName>
</protein>
<dbReference type="InterPro" id="IPR011793">
    <property type="entry name" value="YbdK"/>
</dbReference>